<proteinExistence type="predicted"/>
<dbReference type="EMBL" id="JBGBPQ010000003">
    <property type="protein sequence ID" value="KAL1526820.1"/>
    <property type="molecule type" value="Genomic_DNA"/>
</dbReference>
<gene>
    <name evidence="2" type="ORF">AB1Y20_015512</name>
</gene>
<evidence type="ECO:0000313" key="3">
    <source>
        <dbReference type="Proteomes" id="UP001515480"/>
    </source>
</evidence>
<dbReference type="AlphaFoldDB" id="A0AB34JYP7"/>
<protein>
    <submittedName>
        <fullName evidence="2">Uncharacterized protein</fullName>
    </submittedName>
</protein>
<feature type="region of interest" description="Disordered" evidence="1">
    <location>
        <begin position="168"/>
        <end position="197"/>
    </location>
</feature>
<sequence length="197" mass="22620">MKTHTDGVRDVRSFSDRWQQLVRKLNESQRGQATTIPETDPARVYARHARLRDLLAANGLVYRFDSHLCAAWSKGLVNLTIEEVADVMLGMRYLNEYCDDFNRVCNAIQEDIGKEVDELAVKHGGYYKGIYTDAVRRVYGHGCHTMQAVRRHLSGDWPEWPEQWPWPVPVPEDAALPTSTRIEEMTDASQDDRSKKS</sequence>
<organism evidence="2 3">
    <name type="scientific">Prymnesium parvum</name>
    <name type="common">Toxic golden alga</name>
    <dbReference type="NCBI Taxonomy" id="97485"/>
    <lineage>
        <taxon>Eukaryota</taxon>
        <taxon>Haptista</taxon>
        <taxon>Haptophyta</taxon>
        <taxon>Prymnesiophyceae</taxon>
        <taxon>Prymnesiales</taxon>
        <taxon>Prymnesiaceae</taxon>
        <taxon>Prymnesium</taxon>
    </lineage>
</organism>
<dbReference type="Proteomes" id="UP001515480">
    <property type="component" value="Unassembled WGS sequence"/>
</dbReference>
<comment type="caution">
    <text evidence="2">The sequence shown here is derived from an EMBL/GenBank/DDBJ whole genome shotgun (WGS) entry which is preliminary data.</text>
</comment>
<reference evidence="2 3" key="1">
    <citation type="journal article" date="2024" name="Science">
        <title>Giant polyketide synthase enzymes in the biosynthesis of giant marine polyether toxins.</title>
        <authorList>
            <person name="Fallon T.R."/>
            <person name="Shende V.V."/>
            <person name="Wierzbicki I.H."/>
            <person name="Pendleton A.L."/>
            <person name="Watervoot N.F."/>
            <person name="Auber R.P."/>
            <person name="Gonzalez D.J."/>
            <person name="Wisecaver J.H."/>
            <person name="Moore B.S."/>
        </authorList>
    </citation>
    <scope>NUCLEOTIDE SEQUENCE [LARGE SCALE GENOMIC DNA]</scope>
    <source>
        <strain evidence="2 3">12B1</strain>
    </source>
</reference>
<evidence type="ECO:0000313" key="2">
    <source>
        <dbReference type="EMBL" id="KAL1526820.1"/>
    </source>
</evidence>
<evidence type="ECO:0000256" key="1">
    <source>
        <dbReference type="SAM" id="MobiDB-lite"/>
    </source>
</evidence>
<accession>A0AB34JYP7</accession>
<keyword evidence="3" id="KW-1185">Reference proteome</keyword>
<name>A0AB34JYP7_PRYPA</name>